<protein>
    <submittedName>
        <fullName evidence="1">Uncharacterized protein</fullName>
    </submittedName>
</protein>
<reference evidence="1 2" key="1">
    <citation type="submission" date="2021-06" db="EMBL/GenBank/DDBJ databases">
        <title>Caerostris extrusa draft genome.</title>
        <authorList>
            <person name="Kono N."/>
            <person name="Arakawa K."/>
        </authorList>
    </citation>
    <scope>NUCLEOTIDE SEQUENCE [LARGE SCALE GENOMIC DNA]</scope>
</reference>
<name>A0AAV4N334_CAEEX</name>
<evidence type="ECO:0000313" key="1">
    <source>
        <dbReference type="EMBL" id="GIX78423.1"/>
    </source>
</evidence>
<organism evidence="1 2">
    <name type="scientific">Caerostris extrusa</name>
    <name type="common">Bark spider</name>
    <name type="synonym">Caerostris bankana</name>
    <dbReference type="NCBI Taxonomy" id="172846"/>
    <lineage>
        <taxon>Eukaryota</taxon>
        <taxon>Metazoa</taxon>
        <taxon>Ecdysozoa</taxon>
        <taxon>Arthropoda</taxon>
        <taxon>Chelicerata</taxon>
        <taxon>Arachnida</taxon>
        <taxon>Araneae</taxon>
        <taxon>Araneomorphae</taxon>
        <taxon>Entelegynae</taxon>
        <taxon>Araneoidea</taxon>
        <taxon>Araneidae</taxon>
        <taxon>Caerostris</taxon>
    </lineage>
</organism>
<keyword evidence="2" id="KW-1185">Reference proteome</keyword>
<dbReference type="AlphaFoldDB" id="A0AAV4N334"/>
<proteinExistence type="predicted"/>
<accession>A0AAV4N334</accession>
<gene>
    <name evidence="1" type="primary">AVEN_58312_1</name>
    <name evidence="1" type="ORF">CEXT_439151</name>
</gene>
<comment type="caution">
    <text evidence="1">The sequence shown here is derived from an EMBL/GenBank/DDBJ whole genome shotgun (WGS) entry which is preliminary data.</text>
</comment>
<sequence>MSSFPYEGGSTFAYESQSLLSLYNDNIPSAGNKAVWTIKSEEGKGRPRANIRLSPPCYSSSCVLCNGRYAGEIAGQVRHNHVHFQQLMSV</sequence>
<dbReference type="Proteomes" id="UP001054945">
    <property type="component" value="Unassembled WGS sequence"/>
</dbReference>
<dbReference type="EMBL" id="BPLR01002835">
    <property type="protein sequence ID" value="GIX78423.1"/>
    <property type="molecule type" value="Genomic_DNA"/>
</dbReference>
<evidence type="ECO:0000313" key="2">
    <source>
        <dbReference type="Proteomes" id="UP001054945"/>
    </source>
</evidence>